<dbReference type="Gene3D" id="3.50.50.60">
    <property type="entry name" value="FAD/NAD(P)-binding domain"/>
    <property type="match status" value="1"/>
</dbReference>
<dbReference type="PANTHER" id="PTHR11552">
    <property type="entry name" value="GLUCOSE-METHANOL-CHOLINE GMC OXIDOREDUCTASE"/>
    <property type="match status" value="1"/>
</dbReference>
<dbReference type="Proteomes" id="UP001296104">
    <property type="component" value="Unassembled WGS sequence"/>
</dbReference>
<protein>
    <submittedName>
        <fullName evidence="5">Versicolorin B synthase</fullName>
    </submittedName>
</protein>
<name>A0AAI9EFD8_9PEZI</name>
<evidence type="ECO:0000313" key="6">
    <source>
        <dbReference type="Proteomes" id="UP001296104"/>
    </source>
</evidence>
<dbReference type="SUPFAM" id="SSF51905">
    <property type="entry name" value="FAD/NAD(P)-binding domain"/>
    <property type="match status" value="1"/>
</dbReference>
<evidence type="ECO:0000259" key="3">
    <source>
        <dbReference type="Pfam" id="PF00732"/>
    </source>
</evidence>
<dbReference type="Gene3D" id="3.30.560.10">
    <property type="entry name" value="Glucose Oxidase, domain 3"/>
    <property type="match status" value="1"/>
</dbReference>
<sequence length="663" mass="72550">MLRGWAAIAGITAVPAVGIYASLQQQQILSPEPSSLFTSFSSSISSTLGLSSTTEDEAFKAEWDGRIQSDGLLSSKFGMYGWPKQSFDYVIVGGGTAGLAMARRLSEDGSNSVAVIEAGGFYEIDGGNATEVPMYLFNYFLDNGWVKNPLFDWYQYTVPQPGLANRSMFYMSGKTLGGSSARGAMLYHRGSKGAYQKWADHVGDQSYTWDKWLPYFQKSVKFSDPTTNSRPANATAYFDASAFAEGAGPVHVAYPHWTNAISSWVDKTFEALGIPLAEGFSNGNLLGRSYITHTIHPHTRRRETSSSSYLREALLKSQKLNIFTRTIATKVLFDESKKATGVSLNTDGFQWKIAANKEVIVSAGVMRSPQLLMASGVGPEKTLEPLGIDVLADRPGVGQNMWDTIILGPTSPVGLQSHSQLLGSKETLGRAIYEYNTKRSGLLTNPGQDYFAFEKHHPGMLSESTAEAIEQDFPADWPTFSYIALDDSFVPQWNGQSYFSMSAVPLTPFSRGTVTINSSDVLQHPVVDPKWLADPRDRELVVAAFRRCRQFVESAPLRDIITGPEILPGTKYQSDEEIYNYIAETSDAFYAGVGTCAMGKIDDPLSVVDTSARVIGVQGLRVVDASAFPFSIDGQPMGTIYALAEKIAAEMLAERQTLHENEL</sequence>
<dbReference type="PANTHER" id="PTHR11552:SF138">
    <property type="entry name" value="DEHYDROGENASE PKFF-RELATED"/>
    <property type="match status" value="1"/>
</dbReference>
<evidence type="ECO:0000313" key="5">
    <source>
        <dbReference type="EMBL" id="CAK4034462.1"/>
    </source>
</evidence>
<dbReference type="GO" id="GO:0016614">
    <property type="term" value="F:oxidoreductase activity, acting on CH-OH group of donors"/>
    <property type="evidence" value="ECO:0007669"/>
    <property type="project" value="InterPro"/>
</dbReference>
<comment type="similarity">
    <text evidence="1">Belongs to the GMC oxidoreductase family.</text>
</comment>
<evidence type="ECO:0000259" key="4">
    <source>
        <dbReference type="Pfam" id="PF05199"/>
    </source>
</evidence>
<dbReference type="AlphaFoldDB" id="A0AAI9EFD8"/>
<dbReference type="EMBL" id="CAVMBE010000118">
    <property type="protein sequence ID" value="CAK4034462.1"/>
    <property type="molecule type" value="Genomic_DNA"/>
</dbReference>
<keyword evidence="2" id="KW-0325">Glycoprotein</keyword>
<organism evidence="5 6">
    <name type="scientific">Lecanosticta acicola</name>
    <dbReference type="NCBI Taxonomy" id="111012"/>
    <lineage>
        <taxon>Eukaryota</taxon>
        <taxon>Fungi</taxon>
        <taxon>Dikarya</taxon>
        <taxon>Ascomycota</taxon>
        <taxon>Pezizomycotina</taxon>
        <taxon>Dothideomycetes</taxon>
        <taxon>Dothideomycetidae</taxon>
        <taxon>Mycosphaerellales</taxon>
        <taxon>Mycosphaerellaceae</taxon>
        <taxon>Lecanosticta</taxon>
    </lineage>
</organism>
<dbReference type="InterPro" id="IPR012132">
    <property type="entry name" value="GMC_OxRdtase"/>
</dbReference>
<dbReference type="Pfam" id="PF00732">
    <property type="entry name" value="GMC_oxred_N"/>
    <property type="match status" value="1"/>
</dbReference>
<dbReference type="PIRSF" id="PIRSF000137">
    <property type="entry name" value="Alcohol_oxidase"/>
    <property type="match status" value="1"/>
</dbReference>
<evidence type="ECO:0000256" key="1">
    <source>
        <dbReference type="ARBA" id="ARBA00010790"/>
    </source>
</evidence>
<keyword evidence="6" id="KW-1185">Reference proteome</keyword>
<dbReference type="InterPro" id="IPR000172">
    <property type="entry name" value="GMC_OxRdtase_N"/>
</dbReference>
<proteinExistence type="inferred from homology"/>
<dbReference type="Pfam" id="PF05199">
    <property type="entry name" value="GMC_oxred_C"/>
    <property type="match status" value="1"/>
</dbReference>
<dbReference type="InterPro" id="IPR036188">
    <property type="entry name" value="FAD/NAD-bd_sf"/>
</dbReference>
<comment type="caution">
    <text evidence="5">The sequence shown here is derived from an EMBL/GenBank/DDBJ whole genome shotgun (WGS) entry which is preliminary data.</text>
</comment>
<gene>
    <name evidence="5" type="ORF">LECACI_7A009620</name>
</gene>
<feature type="domain" description="Glucose-methanol-choline oxidoreductase N-terminal" evidence="3">
    <location>
        <begin position="87"/>
        <end position="403"/>
    </location>
</feature>
<reference evidence="5" key="1">
    <citation type="submission" date="2023-11" db="EMBL/GenBank/DDBJ databases">
        <authorList>
            <person name="Alioto T."/>
            <person name="Alioto T."/>
            <person name="Gomez Garrido J."/>
        </authorList>
    </citation>
    <scope>NUCLEOTIDE SEQUENCE</scope>
</reference>
<accession>A0AAI9EFD8</accession>
<dbReference type="InterPro" id="IPR007867">
    <property type="entry name" value="GMC_OxRtase_C"/>
</dbReference>
<dbReference type="SUPFAM" id="SSF54373">
    <property type="entry name" value="FAD-linked reductases, C-terminal domain"/>
    <property type="match status" value="1"/>
</dbReference>
<evidence type="ECO:0000256" key="2">
    <source>
        <dbReference type="ARBA" id="ARBA00023180"/>
    </source>
</evidence>
<feature type="domain" description="Glucose-methanol-choline oxidoreductase C-terminal" evidence="4">
    <location>
        <begin position="508"/>
        <end position="644"/>
    </location>
</feature>
<dbReference type="GO" id="GO:0050660">
    <property type="term" value="F:flavin adenine dinucleotide binding"/>
    <property type="evidence" value="ECO:0007669"/>
    <property type="project" value="InterPro"/>
</dbReference>
<dbReference type="GO" id="GO:0044550">
    <property type="term" value="P:secondary metabolite biosynthetic process"/>
    <property type="evidence" value="ECO:0007669"/>
    <property type="project" value="TreeGrafter"/>
</dbReference>